<proteinExistence type="predicted"/>
<reference evidence="2" key="1">
    <citation type="submission" date="2021-06" db="EMBL/GenBank/DDBJ databases">
        <title>50 bacteria genomes isolated from Dapeng, Shenzhen, China.</title>
        <authorList>
            <person name="Zheng W."/>
            <person name="Yu S."/>
            <person name="Huang Y."/>
        </authorList>
    </citation>
    <scope>NUCLEOTIDE SEQUENCE</scope>
    <source>
        <strain evidence="2">DP4N28-2</strain>
    </source>
</reference>
<evidence type="ECO:0000313" key="3">
    <source>
        <dbReference type="Proteomes" id="UP000824927"/>
    </source>
</evidence>
<accession>A0A9Q3S1E6</accession>
<evidence type="ECO:0000256" key="1">
    <source>
        <dbReference type="SAM" id="SignalP"/>
    </source>
</evidence>
<dbReference type="AlphaFoldDB" id="A0A9Q3S1E6"/>
<comment type="caution">
    <text evidence="2">The sequence shown here is derived from an EMBL/GenBank/DDBJ whole genome shotgun (WGS) entry which is preliminary data.</text>
</comment>
<sequence>MKKLVLAMAAIGLAIPAAPAFADNHEEPALAELDWYRINLIKWKPGKGERAHEIIEMFEKVDTALGHNDVIDFHMATGEWDSIVALPMRQGIAAMGWSENPEGKKWEAEFIRQAGGEDKAKAIWEEFDSLILREQRHIGHIDRD</sequence>
<dbReference type="Proteomes" id="UP000824927">
    <property type="component" value="Unassembled WGS sequence"/>
</dbReference>
<protein>
    <submittedName>
        <fullName evidence="2">Uncharacterized protein</fullName>
    </submittedName>
</protein>
<feature type="chain" id="PRO_5040290006" evidence="1">
    <location>
        <begin position="23"/>
        <end position="144"/>
    </location>
</feature>
<evidence type="ECO:0000313" key="2">
    <source>
        <dbReference type="EMBL" id="MBY6218040.1"/>
    </source>
</evidence>
<organism evidence="2 3">
    <name type="scientific">Qipengyuania aquimaris</name>
    <dbReference type="NCBI Taxonomy" id="255984"/>
    <lineage>
        <taxon>Bacteria</taxon>
        <taxon>Pseudomonadati</taxon>
        <taxon>Pseudomonadota</taxon>
        <taxon>Alphaproteobacteria</taxon>
        <taxon>Sphingomonadales</taxon>
        <taxon>Erythrobacteraceae</taxon>
        <taxon>Qipengyuania</taxon>
    </lineage>
</organism>
<name>A0A9Q3S1E6_9SPHN</name>
<keyword evidence="1" id="KW-0732">Signal</keyword>
<gene>
    <name evidence="2" type="ORF">KUV31_06750</name>
</gene>
<dbReference type="RefSeq" id="WP_222404977.1">
    <property type="nucleotide sequence ID" value="NZ_CP095080.1"/>
</dbReference>
<dbReference type="EMBL" id="JAHVKP010000001">
    <property type="protein sequence ID" value="MBY6218040.1"/>
    <property type="molecule type" value="Genomic_DNA"/>
</dbReference>
<feature type="signal peptide" evidence="1">
    <location>
        <begin position="1"/>
        <end position="22"/>
    </location>
</feature>